<dbReference type="EMBL" id="BMAW01118910">
    <property type="protein sequence ID" value="GFT82142.1"/>
    <property type="molecule type" value="Genomic_DNA"/>
</dbReference>
<accession>A0A8X6PUK4</accession>
<feature type="region of interest" description="Disordered" evidence="1">
    <location>
        <begin position="35"/>
        <end position="54"/>
    </location>
</feature>
<gene>
    <name evidence="2" type="ORF">NPIL_625951</name>
</gene>
<proteinExistence type="predicted"/>
<sequence>MEKEKQVDTRLTHLIKFHRKNIVAHQQARIFDRLHRHRDTDKMKRRKKKLKSVDLDSEKASPVCCKTSCTTSSCQRKVSRPREEKLVSSPVCCH</sequence>
<dbReference type="Proteomes" id="UP000887013">
    <property type="component" value="Unassembled WGS sequence"/>
</dbReference>
<comment type="caution">
    <text evidence="2">The sequence shown here is derived from an EMBL/GenBank/DDBJ whole genome shotgun (WGS) entry which is preliminary data.</text>
</comment>
<reference evidence="2" key="1">
    <citation type="submission" date="2020-08" db="EMBL/GenBank/DDBJ databases">
        <title>Multicomponent nature underlies the extraordinary mechanical properties of spider dragline silk.</title>
        <authorList>
            <person name="Kono N."/>
            <person name="Nakamura H."/>
            <person name="Mori M."/>
            <person name="Yoshida Y."/>
            <person name="Ohtoshi R."/>
            <person name="Malay A.D."/>
            <person name="Moran D.A.P."/>
            <person name="Tomita M."/>
            <person name="Numata K."/>
            <person name="Arakawa K."/>
        </authorList>
    </citation>
    <scope>NUCLEOTIDE SEQUENCE</scope>
</reference>
<name>A0A8X6PUK4_NEPPI</name>
<organism evidence="2 3">
    <name type="scientific">Nephila pilipes</name>
    <name type="common">Giant wood spider</name>
    <name type="synonym">Nephila maculata</name>
    <dbReference type="NCBI Taxonomy" id="299642"/>
    <lineage>
        <taxon>Eukaryota</taxon>
        <taxon>Metazoa</taxon>
        <taxon>Ecdysozoa</taxon>
        <taxon>Arthropoda</taxon>
        <taxon>Chelicerata</taxon>
        <taxon>Arachnida</taxon>
        <taxon>Araneae</taxon>
        <taxon>Araneomorphae</taxon>
        <taxon>Entelegynae</taxon>
        <taxon>Araneoidea</taxon>
        <taxon>Nephilidae</taxon>
        <taxon>Nephila</taxon>
    </lineage>
</organism>
<protein>
    <submittedName>
        <fullName evidence="2">Uncharacterized protein</fullName>
    </submittedName>
</protein>
<evidence type="ECO:0000313" key="2">
    <source>
        <dbReference type="EMBL" id="GFT82142.1"/>
    </source>
</evidence>
<evidence type="ECO:0000256" key="1">
    <source>
        <dbReference type="SAM" id="MobiDB-lite"/>
    </source>
</evidence>
<dbReference type="AlphaFoldDB" id="A0A8X6PUK4"/>
<keyword evidence="3" id="KW-1185">Reference proteome</keyword>
<evidence type="ECO:0000313" key="3">
    <source>
        <dbReference type="Proteomes" id="UP000887013"/>
    </source>
</evidence>